<feature type="chain" id="PRO_5042883349" description="Kazal-like domain-containing protein" evidence="1">
    <location>
        <begin position="20"/>
        <end position="254"/>
    </location>
</feature>
<dbReference type="Gene3D" id="3.30.60.30">
    <property type="match status" value="2"/>
</dbReference>
<evidence type="ECO:0000259" key="2">
    <source>
        <dbReference type="PROSITE" id="PS51465"/>
    </source>
</evidence>
<dbReference type="PROSITE" id="PS51465">
    <property type="entry name" value="KAZAL_2"/>
    <property type="match status" value="2"/>
</dbReference>
<evidence type="ECO:0000313" key="3">
    <source>
        <dbReference type="EMBL" id="KAK5649712.1"/>
    </source>
</evidence>
<dbReference type="SUPFAM" id="SSF100895">
    <property type="entry name" value="Kazal-type serine protease inhibitors"/>
    <property type="match status" value="2"/>
</dbReference>
<feature type="signal peptide" evidence="1">
    <location>
        <begin position="1"/>
        <end position="19"/>
    </location>
</feature>
<name>A0AAN7ZRA3_9COLE</name>
<dbReference type="EMBL" id="JAVRBK010000001">
    <property type="protein sequence ID" value="KAK5649712.1"/>
    <property type="molecule type" value="Genomic_DNA"/>
</dbReference>
<feature type="domain" description="Kazal-like" evidence="2">
    <location>
        <begin position="89"/>
        <end position="144"/>
    </location>
</feature>
<dbReference type="CDD" id="cd00104">
    <property type="entry name" value="KAZAL_FS"/>
    <property type="match status" value="2"/>
</dbReference>
<sequence>MKIVYAILLLFPTLPLVHNQKHTNKFIRTLRQVDSDAIIFEDDDLFIRNNKWNGFSWNKVFEDNMGSRNTEKPHSTNGLDTTVAIPAGEVTTSSCEQLCKITSQYNPVCGSDDVTYSNPARFQCAQGCGKMFQLPFIHNQRHFQDFPSYEYDSIPFEDDVPNTRNSDQNGFNWNVNRENNFFTTQTPSTTTGAATRTRPSPCEERCPVTPQYSPVCGSNSVTYSNINRFRCAQRCGKGINLAHYGVCSSTLALF</sequence>
<keyword evidence="4" id="KW-1185">Reference proteome</keyword>
<accession>A0AAN7ZRA3</accession>
<dbReference type="PANTHER" id="PTHR21179">
    <property type="entry name" value="SERINE-TYPE ENDOPEPTIDASE INHIBITOR"/>
    <property type="match status" value="1"/>
</dbReference>
<dbReference type="SMART" id="SM00280">
    <property type="entry name" value="KAZAL"/>
    <property type="match status" value="2"/>
</dbReference>
<evidence type="ECO:0000313" key="4">
    <source>
        <dbReference type="Proteomes" id="UP001329430"/>
    </source>
</evidence>
<dbReference type="InterPro" id="IPR039932">
    <property type="entry name" value="Spink4-like"/>
</dbReference>
<dbReference type="Proteomes" id="UP001329430">
    <property type="component" value="Chromosome 1"/>
</dbReference>
<dbReference type="PANTHER" id="PTHR21179:SF1">
    <property type="entry name" value="KAZ1-TYPE SERINE PROTEASE INHIBITOR-LIKE PROTEIN TYPE EPSILON-RELATED"/>
    <property type="match status" value="1"/>
</dbReference>
<protein>
    <recommendedName>
        <fullName evidence="2">Kazal-like domain-containing protein</fullName>
    </recommendedName>
</protein>
<evidence type="ECO:0000256" key="1">
    <source>
        <dbReference type="SAM" id="SignalP"/>
    </source>
</evidence>
<keyword evidence="1" id="KW-0732">Signal</keyword>
<dbReference type="InterPro" id="IPR036058">
    <property type="entry name" value="Kazal_dom_sf"/>
</dbReference>
<dbReference type="GO" id="GO:0004867">
    <property type="term" value="F:serine-type endopeptidase inhibitor activity"/>
    <property type="evidence" value="ECO:0007669"/>
    <property type="project" value="InterPro"/>
</dbReference>
<dbReference type="Pfam" id="PF00050">
    <property type="entry name" value="Kazal_1"/>
    <property type="match status" value="2"/>
</dbReference>
<proteinExistence type="predicted"/>
<gene>
    <name evidence="3" type="ORF">RI129_000741</name>
</gene>
<organism evidence="3 4">
    <name type="scientific">Pyrocoelia pectoralis</name>
    <dbReference type="NCBI Taxonomy" id="417401"/>
    <lineage>
        <taxon>Eukaryota</taxon>
        <taxon>Metazoa</taxon>
        <taxon>Ecdysozoa</taxon>
        <taxon>Arthropoda</taxon>
        <taxon>Hexapoda</taxon>
        <taxon>Insecta</taxon>
        <taxon>Pterygota</taxon>
        <taxon>Neoptera</taxon>
        <taxon>Endopterygota</taxon>
        <taxon>Coleoptera</taxon>
        <taxon>Polyphaga</taxon>
        <taxon>Elateriformia</taxon>
        <taxon>Elateroidea</taxon>
        <taxon>Lampyridae</taxon>
        <taxon>Lampyrinae</taxon>
        <taxon>Pyrocoelia</taxon>
    </lineage>
</organism>
<feature type="domain" description="Kazal-like" evidence="2">
    <location>
        <begin position="196"/>
        <end position="249"/>
    </location>
</feature>
<dbReference type="AlphaFoldDB" id="A0AAN7ZRA3"/>
<comment type="caution">
    <text evidence="3">The sequence shown here is derived from an EMBL/GenBank/DDBJ whole genome shotgun (WGS) entry which is preliminary data.</text>
</comment>
<reference evidence="3 4" key="1">
    <citation type="journal article" date="2024" name="Insects">
        <title>An Improved Chromosome-Level Genome Assembly of the Firefly Pyrocoelia pectoralis.</title>
        <authorList>
            <person name="Fu X."/>
            <person name="Meyer-Rochow V.B."/>
            <person name="Ballantyne L."/>
            <person name="Zhu X."/>
        </authorList>
    </citation>
    <scope>NUCLEOTIDE SEQUENCE [LARGE SCALE GENOMIC DNA]</scope>
    <source>
        <strain evidence="3">XCY_ONT2</strain>
    </source>
</reference>
<dbReference type="InterPro" id="IPR002350">
    <property type="entry name" value="Kazal_dom"/>
</dbReference>